<evidence type="ECO:0000256" key="3">
    <source>
        <dbReference type="PROSITE-ProRule" id="PRU00339"/>
    </source>
</evidence>
<feature type="repeat" description="TPR" evidence="3">
    <location>
        <begin position="406"/>
        <end position="439"/>
    </location>
</feature>
<reference evidence="5" key="1">
    <citation type="submission" date="2021-02" db="EMBL/GenBank/DDBJ databases">
        <title>Genome-Resolved Metagenomics of a Microbial Community Performing Photosynthetic Biological Nutrient Removal.</title>
        <authorList>
            <person name="Mcdaniel E.A."/>
        </authorList>
    </citation>
    <scope>NUCLEOTIDE SEQUENCE</scope>
    <source>
        <strain evidence="5">UWPOB_OBS1</strain>
    </source>
</reference>
<feature type="compositionally biased region" description="Basic and acidic residues" evidence="4">
    <location>
        <begin position="516"/>
        <end position="528"/>
    </location>
</feature>
<evidence type="ECO:0000256" key="4">
    <source>
        <dbReference type="SAM" id="MobiDB-lite"/>
    </source>
</evidence>
<evidence type="ECO:0000313" key="5">
    <source>
        <dbReference type="EMBL" id="MBN8659424.1"/>
    </source>
</evidence>
<evidence type="ECO:0000256" key="2">
    <source>
        <dbReference type="ARBA" id="ARBA00022803"/>
    </source>
</evidence>
<proteinExistence type="predicted"/>
<accession>A0A8J7TKE8</accession>
<dbReference type="EMBL" id="JAFLCK010000003">
    <property type="protein sequence ID" value="MBN8659424.1"/>
    <property type="molecule type" value="Genomic_DNA"/>
</dbReference>
<dbReference type="InterPro" id="IPR011990">
    <property type="entry name" value="TPR-like_helical_dom_sf"/>
</dbReference>
<feature type="repeat" description="TPR" evidence="3">
    <location>
        <begin position="265"/>
        <end position="298"/>
    </location>
</feature>
<dbReference type="InterPro" id="IPR051685">
    <property type="entry name" value="Ycf3/AcsC/BcsC/TPR_MFPF"/>
</dbReference>
<protein>
    <submittedName>
        <fullName evidence="5">Tetratricopeptide repeat protein</fullName>
    </submittedName>
</protein>
<dbReference type="AlphaFoldDB" id="A0A8J7TKE8"/>
<organism evidence="5 6">
    <name type="scientific">Candidatus Obscuribacter phosphatis</name>
    <dbReference type="NCBI Taxonomy" id="1906157"/>
    <lineage>
        <taxon>Bacteria</taxon>
        <taxon>Bacillati</taxon>
        <taxon>Candidatus Melainabacteria</taxon>
        <taxon>Candidatus Obscuribacterales</taxon>
        <taxon>Candidatus Obscuribacteraceae</taxon>
        <taxon>Candidatus Obscuribacter</taxon>
    </lineage>
</organism>
<gene>
    <name evidence="5" type="ORF">J0M35_03605</name>
</gene>
<dbReference type="Pfam" id="PF13432">
    <property type="entry name" value="TPR_16"/>
    <property type="match status" value="2"/>
</dbReference>
<comment type="caution">
    <text evidence="5">The sequence shown here is derived from an EMBL/GenBank/DDBJ whole genome shotgun (WGS) entry which is preliminary data.</text>
</comment>
<evidence type="ECO:0000256" key="1">
    <source>
        <dbReference type="ARBA" id="ARBA00022737"/>
    </source>
</evidence>
<dbReference type="PANTHER" id="PTHR44943">
    <property type="entry name" value="CELLULOSE SYNTHASE OPERON PROTEIN C"/>
    <property type="match status" value="1"/>
</dbReference>
<name>A0A8J7TKE8_9BACT</name>
<feature type="repeat" description="TPR" evidence="3">
    <location>
        <begin position="231"/>
        <end position="264"/>
    </location>
</feature>
<feature type="region of interest" description="Disordered" evidence="4">
    <location>
        <begin position="453"/>
        <end position="528"/>
    </location>
</feature>
<evidence type="ECO:0000313" key="6">
    <source>
        <dbReference type="Proteomes" id="UP000664277"/>
    </source>
</evidence>
<dbReference type="InterPro" id="IPR019734">
    <property type="entry name" value="TPR_rpt"/>
</dbReference>
<keyword evidence="2 3" id="KW-0802">TPR repeat</keyword>
<feature type="compositionally biased region" description="Basic and acidic residues" evidence="4">
    <location>
        <begin position="59"/>
        <end position="89"/>
    </location>
</feature>
<dbReference type="Gene3D" id="1.25.40.10">
    <property type="entry name" value="Tetratricopeptide repeat domain"/>
    <property type="match status" value="5"/>
</dbReference>
<dbReference type="SMART" id="SM00028">
    <property type="entry name" value="TPR"/>
    <property type="match status" value="8"/>
</dbReference>
<keyword evidence="1" id="KW-0677">Repeat</keyword>
<dbReference type="PROSITE" id="PS50005">
    <property type="entry name" value="TPR"/>
    <property type="match status" value="3"/>
</dbReference>
<dbReference type="Proteomes" id="UP000664277">
    <property type="component" value="Unassembled WGS sequence"/>
</dbReference>
<feature type="region of interest" description="Disordered" evidence="4">
    <location>
        <begin position="38"/>
        <end position="89"/>
    </location>
</feature>
<dbReference type="PANTHER" id="PTHR44943:SF8">
    <property type="entry name" value="TPR REPEAT-CONTAINING PROTEIN MJ0263"/>
    <property type="match status" value="1"/>
</dbReference>
<sequence length="650" mass="71356">MAASLLGLAFSLPYAIIFSTFTALPTLAAKLNAKPLPSRFDQAPNPDQEPMPPSLWHNRRADYRDVQKSQKEEEEKRQKEEKEKQEKAKQAQVQAVKDVQQQAINANNQAVALGKAGRFADAIVQHEKACKIDPSSQEFKINLSAAYCMYGDQRLKAGDASGAAHLYRKSLVVLSNNALAGNKLSQAIKKLGMDPTLADNRIGLGDQLAAGGDLAGATLEYTLAMQLEPGAKTYTKMGDISVRYGQVQNALSWYRQATVKNPNYGPAHRGAGFAYMMLKDYTQAASSLRKAVIADPDDRASGQALVEIWRKQVASQPTLAENHLGLGTALQLSGDLDGAEAEYMKVEQLDRSNPQIGPARNSLVKARKHKEADKHREAAETFFSQGLKREALSELAQAAMMEPNNARYQFQLGEYLEAAGDYQNALAAYRKSVLIDPRNEEGARRMRELVGQLNKDQQHQQHHQNHQQQQQNSRPPEQAPPQRIQLARPQEEQPSPVAVNTNYKGVESSPYAGNFRTHDESPTREVEKRDIIEKTTETAPTQAASTANNSAVSAGIHPVLKQAAELEQRGDFNGAVEALKAALPDNLSNPEFHHRIGMDLVNLGQTSEAISELRIASALDPANRIFADDLARVLKIHQKSLSSNGAGEGR</sequence>
<dbReference type="SUPFAM" id="SSF48452">
    <property type="entry name" value="TPR-like"/>
    <property type="match status" value="3"/>
</dbReference>